<keyword evidence="3" id="KW-1185">Reference proteome</keyword>
<accession>A0A9Q8P9A9</accession>
<dbReference type="AlphaFoldDB" id="A0A9Q8P9A9"/>
<gene>
    <name evidence="2" type="ORF">CLAFUR5_06080</name>
</gene>
<feature type="compositionally biased region" description="Gly residues" evidence="1">
    <location>
        <begin position="1"/>
        <end position="13"/>
    </location>
</feature>
<dbReference type="SUPFAM" id="SSF49785">
    <property type="entry name" value="Galactose-binding domain-like"/>
    <property type="match status" value="1"/>
</dbReference>
<evidence type="ECO:0000313" key="2">
    <source>
        <dbReference type="EMBL" id="UJO17968.1"/>
    </source>
</evidence>
<evidence type="ECO:0000256" key="1">
    <source>
        <dbReference type="SAM" id="MobiDB-lite"/>
    </source>
</evidence>
<sequence length="636" mass="68914">MHDNGGGVGGGMTGQDFADPDDFVLDSTEEGVNVVADFRQTMTELNKQYLNGLTDFAHSLGLGSNAQVGYNLPVDMLSDIPYVSASETESLGFDARDGAGIDGYLQFSGPANLAGKEVISLEAGSVFYKTYQQTVPEQLYYLNRAAVGGVNSFKLHGMPFSGYYPNTTWPGCTPFSYVASEMHGQRQPGWEDYGGWMNYSSRLQWAMQYGVAKVDVAFWLKNESVSSTPIGARYLSDDLVRLGYTYEYLSPDNFALEAAYVEDGVLAPTQQAFSALVVRKNETLTIFGVKKLVEFAKGCLPVVFYGGVPDKILGRTTTDDRVEIKAMLANMTALSNVHVTSEGDLALTLDSIGIAPRIVPDDKDEEEPIILLYYDTTGLPRDTSPTTKTLSFEVTGTPYVYDAWTGQQERLTNYAQTNHSTTITLSLAGNQTTMIAFRKKEGNAPHGVANTTASSRQQNANPLVLSNWSLTLESWSAPSNINNISGTVKRNTTYHTGNELHPWNQLDVPGNVTHVAGRGYYHSSFSWSPENGTRAVITMDPILHIAVLYVNGQQLPPLDPAAPKADISAYLCDGVNDVDIVVSSPLVNTLIPAADQLRSAGADLSVVKAALGTDLIVARENGLIGEVVAKSYSGRE</sequence>
<dbReference type="KEGG" id="ffu:CLAFUR5_06080"/>
<reference evidence="2" key="1">
    <citation type="submission" date="2021-12" db="EMBL/GenBank/DDBJ databases">
        <authorList>
            <person name="Zaccaron A."/>
            <person name="Stergiopoulos I."/>
        </authorList>
    </citation>
    <scope>NUCLEOTIDE SEQUENCE</scope>
    <source>
        <strain evidence="2">Race5_Kim</strain>
    </source>
</reference>
<dbReference type="OrthoDB" id="2588159at2759"/>
<dbReference type="InterPro" id="IPR053161">
    <property type="entry name" value="Ulvan_degrading_GH"/>
</dbReference>
<organism evidence="2 3">
    <name type="scientific">Passalora fulva</name>
    <name type="common">Tomato leaf mold</name>
    <name type="synonym">Cladosporium fulvum</name>
    <dbReference type="NCBI Taxonomy" id="5499"/>
    <lineage>
        <taxon>Eukaryota</taxon>
        <taxon>Fungi</taxon>
        <taxon>Dikarya</taxon>
        <taxon>Ascomycota</taxon>
        <taxon>Pezizomycotina</taxon>
        <taxon>Dothideomycetes</taxon>
        <taxon>Dothideomycetidae</taxon>
        <taxon>Mycosphaerellales</taxon>
        <taxon>Mycosphaerellaceae</taxon>
        <taxon>Fulvia</taxon>
    </lineage>
</organism>
<dbReference type="PANTHER" id="PTHR36848:SF2">
    <property type="entry name" value="SECRETED PROTEIN"/>
    <property type="match status" value="1"/>
</dbReference>
<feature type="region of interest" description="Disordered" evidence="1">
    <location>
        <begin position="1"/>
        <end position="22"/>
    </location>
</feature>
<dbReference type="Proteomes" id="UP000756132">
    <property type="component" value="Chromosome 5"/>
</dbReference>
<proteinExistence type="predicted"/>
<dbReference type="InterPro" id="IPR008979">
    <property type="entry name" value="Galactose-bd-like_sf"/>
</dbReference>
<name>A0A9Q8P9A9_PASFU</name>
<dbReference type="Gene3D" id="2.60.120.260">
    <property type="entry name" value="Galactose-binding domain-like"/>
    <property type="match status" value="1"/>
</dbReference>
<reference evidence="2" key="2">
    <citation type="journal article" date="2022" name="Microb. Genom.">
        <title>A chromosome-scale genome assembly of the tomato pathogen Cladosporium fulvum reveals a compartmentalized genome architecture and the presence of a dispensable chromosome.</title>
        <authorList>
            <person name="Zaccaron A.Z."/>
            <person name="Chen L.H."/>
            <person name="Samaras A."/>
            <person name="Stergiopoulos I."/>
        </authorList>
    </citation>
    <scope>NUCLEOTIDE SEQUENCE</scope>
    <source>
        <strain evidence="2">Race5_Kim</strain>
    </source>
</reference>
<dbReference type="GeneID" id="71985958"/>
<dbReference type="RefSeq" id="XP_047762334.1">
    <property type="nucleotide sequence ID" value="XM_047905228.1"/>
</dbReference>
<evidence type="ECO:0000313" key="3">
    <source>
        <dbReference type="Proteomes" id="UP000756132"/>
    </source>
</evidence>
<dbReference type="Pfam" id="PF17132">
    <property type="entry name" value="Glyco_hydro_106"/>
    <property type="match status" value="1"/>
</dbReference>
<dbReference type="PANTHER" id="PTHR36848">
    <property type="entry name" value="DNA-BINDING PROTEIN (PUTATIVE SECRETED PROTEIN)-RELATED"/>
    <property type="match status" value="1"/>
</dbReference>
<protein>
    <submittedName>
        <fullName evidence="2">Uncharacterized protein</fullName>
    </submittedName>
</protein>
<dbReference type="EMBL" id="CP090167">
    <property type="protein sequence ID" value="UJO17968.1"/>
    <property type="molecule type" value="Genomic_DNA"/>
</dbReference>